<evidence type="ECO:0000313" key="3">
    <source>
        <dbReference type="Proteomes" id="UP000242791"/>
    </source>
</evidence>
<dbReference type="AlphaFoldDB" id="A0A1J9RAR8"/>
<dbReference type="VEuPathDB" id="FungiDB:ACJ73_03015"/>
<dbReference type="Proteomes" id="UP000242791">
    <property type="component" value="Unassembled WGS sequence"/>
</dbReference>
<dbReference type="EMBL" id="LGTZ01000344">
    <property type="protein sequence ID" value="OJD25615.1"/>
    <property type="molecule type" value="Genomic_DNA"/>
</dbReference>
<feature type="region of interest" description="Disordered" evidence="1">
    <location>
        <begin position="59"/>
        <end position="78"/>
    </location>
</feature>
<sequence length="78" mass="8768">MARPFYSKQRREVRIRAPFIRGEGCGLSSNTTVGFGVSVTCTEALRGVLGHGHEISKAARYDPKEKRGSELRFRQNRS</sequence>
<accession>A0A1J9RAR8</accession>
<gene>
    <name evidence="2" type="ORF">ACJ73_03015</name>
</gene>
<organism evidence="2 3">
    <name type="scientific">Blastomyces percursus</name>
    <dbReference type="NCBI Taxonomy" id="1658174"/>
    <lineage>
        <taxon>Eukaryota</taxon>
        <taxon>Fungi</taxon>
        <taxon>Dikarya</taxon>
        <taxon>Ascomycota</taxon>
        <taxon>Pezizomycotina</taxon>
        <taxon>Eurotiomycetes</taxon>
        <taxon>Eurotiomycetidae</taxon>
        <taxon>Onygenales</taxon>
        <taxon>Ajellomycetaceae</taxon>
        <taxon>Blastomyces</taxon>
    </lineage>
</organism>
<protein>
    <submittedName>
        <fullName evidence="2">Uncharacterized protein</fullName>
    </submittedName>
</protein>
<name>A0A1J9RAR8_9EURO</name>
<evidence type="ECO:0000313" key="2">
    <source>
        <dbReference type="EMBL" id="OJD25615.1"/>
    </source>
</evidence>
<comment type="caution">
    <text evidence="2">The sequence shown here is derived from an EMBL/GenBank/DDBJ whole genome shotgun (WGS) entry which is preliminary data.</text>
</comment>
<keyword evidence="3" id="KW-1185">Reference proteome</keyword>
<proteinExistence type="predicted"/>
<evidence type="ECO:0000256" key="1">
    <source>
        <dbReference type="SAM" id="MobiDB-lite"/>
    </source>
</evidence>
<reference evidence="2 3" key="1">
    <citation type="submission" date="2015-08" db="EMBL/GenBank/DDBJ databases">
        <title>Emmonsia species relationships and genome sequence.</title>
        <authorList>
            <person name="Cuomo C.A."/>
            <person name="Schwartz I.S."/>
            <person name="Kenyon C."/>
            <person name="De Hoog G.S."/>
            <person name="Govender N.P."/>
            <person name="Botha A."/>
            <person name="Moreno L."/>
            <person name="De Vries M."/>
            <person name="Munoz J.F."/>
            <person name="Stielow J.B."/>
        </authorList>
    </citation>
    <scope>NUCLEOTIDE SEQUENCE [LARGE SCALE GENOMIC DNA]</scope>
    <source>
        <strain evidence="2 3">EI222</strain>
    </source>
</reference>